<dbReference type="InterPro" id="IPR001173">
    <property type="entry name" value="Glyco_trans_2-like"/>
</dbReference>
<protein>
    <submittedName>
        <fullName evidence="6">Uncharacterized protein</fullName>
    </submittedName>
</protein>
<evidence type="ECO:0000256" key="2">
    <source>
        <dbReference type="ARBA" id="ARBA00022676"/>
    </source>
</evidence>
<dbReference type="PANTHER" id="PTHR43685:SF5">
    <property type="entry name" value="GLYCOSYLTRANSFERASE EPSE-RELATED"/>
    <property type="match status" value="1"/>
</dbReference>
<dbReference type="InterPro" id="IPR027791">
    <property type="entry name" value="Galactosyl_T_C"/>
</dbReference>
<comment type="caution">
    <text evidence="6">The sequence shown here is derived from an EMBL/GenBank/DDBJ whole genome shotgun (WGS) entry which is preliminary data.</text>
</comment>
<feature type="domain" description="Galactosyltransferase C-terminal" evidence="5">
    <location>
        <begin position="157"/>
        <end position="214"/>
    </location>
</feature>
<evidence type="ECO:0000256" key="1">
    <source>
        <dbReference type="ARBA" id="ARBA00006739"/>
    </source>
</evidence>
<dbReference type="Pfam" id="PF00535">
    <property type="entry name" value="Glycos_transf_2"/>
    <property type="match status" value="2"/>
</dbReference>
<dbReference type="EMBL" id="NRGQ01000027">
    <property type="protein sequence ID" value="PCC41526.1"/>
    <property type="molecule type" value="Genomic_DNA"/>
</dbReference>
<comment type="similarity">
    <text evidence="1">Belongs to the glycosyltransferase 2 family.</text>
</comment>
<dbReference type="AlphaFoldDB" id="A0A2A3YQA9"/>
<keyword evidence="2" id="KW-0328">Glycosyltransferase</keyword>
<dbReference type="Proteomes" id="UP000218620">
    <property type="component" value="Unassembled WGS sequence"/>
</dbReference>
<dbReference type="Gene3D" id="3.90.550.10">
    <property type="entry name" value="Spore Coat Polysaccharide Biosynthesis Protein SpsA, Chain A"/>
    <property type="match status" value="2"/>
</dbReference>
<evidence type="ECO:0000313" key="6">
    <source>
        <dbReference type="EMBL" id="PCC41526.1"/>
    </source>
</evidence>
<evidence type="ECO:0000259" key="5">
    <source>
        <dbReference type="Pfam" id="PF02709"/>
    </source>
</evidence>
<dbReference type="SUPFAM" id="SSF53448">
    <property type="entry name" value="Nucleotide-diphospho-sugar transferases"/>
    <property type="match status" value="2"/>
</dbReference>
<evidence type="ECO:0000313" key="7">
    <source>
        <dbReference type="Proteomes" id="UP000218620"/>
    </source>
</evidence>
<reference evidence="6 7" key="1">
    <citation type="journal article" date="2017" name="Elife">
        <title>Extensive horizontal gene transfer in cheese-associated bacteria.</title>
        <authorList>
            <person name="Bonham K.S."/>
            <person name="Wolfe B.E."/>
            <person name="Dutton R.J."/>
        </authorList>
    </citation>
    <scope>NUCLEOTIDE SEQUENCE [LARGE SCALE GENOMIC DNA]</scope>
    <source>
        <strain evidence="6 7">962_8</strain>
    </source>
</reference>
<evidence type="ECO:0000256" key="3">
    <source>
        <dbReference type="ARBA" id="ARBA00022679"/>
    </source>
</evidence>
<dbReference type="PANTHER" id="PTHR43685">
    <property type="entry name" value="GLYCOSYLTRANSFERASE"/>
    <property type="match status" value="1"/>
</dbReference>
<proteinExistence type="inferred from homology"/>
<dbReference type="GO" id="GO:0016740">
    <property type="term" value="F:transferase activity"/>
    <property type="evidence" value="ECO:0007669"/>
    <property type="project" value="UniProtKB-KW"/>
</dbReference>
<sequence>MSELDVSVVIGFRDWGAERIRRSAHSIIESFGSVQGEVIISDYGSADPEPARQVAAELGARYVYSPGDALWSRSRALNAGFAIAKGDLLISTDADMLFSPGAMRRIVETAREAEHCALFLQCRDLPATMGDDYFASLAHVDWDELERAGRLRPRWGMGGMMAIPSTGYEKIRGFDERLHTYGGEDLDFAQRARRAGYRTVWVDEPEVRMYHMWHPPTLRSVEQTEAGREAVKFNKEVVYNDKSFTRNTTLWRFRPQDAIPLVSVVYATRDRAELLRESIRSVLIQTVQDFEIIVVDDGSADDSTERVVESLQDPRVRYFRQEPQGISTARNLALDQSRGFYTAVMDDDDLMPPRRLEWQLEAITAGFVGSAGSFVNFNDETGEIELIVSRVPTLAQATDKGGAPGHGTWMIRTDVMRSIRYDESISSGVDNNFFLRLLRSGYRISHCGKPILLRRRHSKQVTAVDSSNQSDSAKQALQYFQFGLNNWHKTRLAEEAKQNAYPPIDDRETFAHMIDAYLPDHLVTRNATVQLREIPSSLPRFDGDARVRSVTRDGETLKAHLSVARASYNDMVNMVALGFDLKTEVMGQEVATDAESLPWELEAVKNYLHESPEGQVIEVHRVSDQVEPPEGSQLYFMGVGSKRESIAIRHSEQIGKGSPTQWLVIGRNAEEYLA</sequence>
<name>A0A2A3YQA9_BREAU</name>
<dbReference type="InterPro" id="IPR029044">
    <property type="entry name" value="Nucleotide-diphossugar_trans"/>
</dbReference>
<keyword evidence="3" id="KW-0808">Transferase</keyword>
<organism evidence="6 7">
    <name type="scientific">Brevibacterium aurantiacum</name>
    <dbReference type="NCBI Taxonomy" id="273384"/>
    <lineage>
        <taxon>Bacteria</taxon>
        <taxon>Bacillati</taxon>
        <taxon>Actinomycetota</taxon>
        <taxon>Actinomycetes</taxon>
        <taxon>Micrococcales</taxon>
        <taxon>Brevibacteriaceae</taxon>
        <taxon>Brevibacterium</taxon>
    </lineage>
</organism>
<accession>A0A2A3YQA9</accession>
<dbReference type="InterPro" id="IPR050834">
    <property type="entry name" value="Glycosyltransf_2"/>
</dbReference>
<feature type="domain" description="Glycosyltransferase 2-like" evidence="4">
    <location>
        <begin position="263"/>
        <end position="387"/>
    </location>
</feature>
<dbReference type="CDD" id="cd00761">
    <property type="entry name" value="Glyco_tranf_GTA_type"/>
    <property type="match status" value="1"/>
</dbReference>
<dbReference type="RefSeq" id="WP_096178963.1">
    <property type="nucleotide sequence ID" value="NZ_NRGQ01000027.1"/>
</dbReference>
<gene>
    <name evidence="6" type="ORF">CIK65_16600</name>
</gene>
<feature type="domain" description="Glycosyltransferase 2-like" evidence="4">
    <location>
        <begin position="15"/>
        <end position="115"/>
    </location>
</feature>
<dbReference type="Pfam" id="PF02709">
    <property type="entry name" value="Glyco_transf_7C"/>
    <property type="match status" value="1"/>
</dbReference>
<evidence type="ECO:0000259" key="4">
    <source>
        <dbReference type="Pfam" id="PF00535"/>
    </source>
</evidence>